<dbReference type="Proteomes" id="UP000546200">
    <property type="component" value="Unassembled WGS sequence"/>
</dbReference>
<dbReference type="RefSeq" id="WP_184054236.1">
    <property type="nucleotide sequence ID" value="NZ_JACIJK010000001.1"/>
</dbReference>
<keyword evidence="2" id="KW-1185">Reference proteome</keyword>
<name>A0A7W9BAL8_9SPHN</name>
<dbReference type="AlphaFoldDB" id="A0A7W9BAL8"/>
<sequence>MLERPNLRGSARAVLDVYGVELLWGYIMAARVAGDQDLPDECTDGECTTRIRLARAPRPAIALIQAGLERPFQVPATFWDRLYAELCLVLAHVRALDRQASNQGTPCVGRGELLPSSRQTTV</sequence>
<evidence type="ECO:0000313" key="1">
    <source>
        <dbReference type="EMBL" id="MBB5713687.1"/>
    </source>
</evidence>
<dbReference type="EMBL" id="JACIJK010000001">
    <property type="protein sequence ID" value="MBB5713687.1"/>
    <property type="molecule type" value="Genomic_DNA"/>
</dbReference>
<gene>
    <name evidence="1" type="ORF">FHS94_000506</name>
</gene>
<proteinExistence type="predicted"/>
<comment type="caution">
    <text evidence="1">The sequence shown here is derived from an EMBL/GenBank/DDBJ whole genome shotgun (WGS) entry which is preliminary data.</text>
</comment>
<evidence type="ECO:0000313" key="2">
    <source>
        <dbReference type="Proteomes" id="UP000546200"/>
    </source>
</evidence>
<reference evidence="1 2" key="1">
    <citation type="submission" date="2020-08" db="EMBL/GenBank/DDBJ databases">
        <title>Genomic Encyclopedia of Type Strains, Phase IV (KMG-IV): sequencing the most valuable type-strain genomes for metagenomic binning, comparative biology and taxonomic classification.</title>
        <authorList>
            <person name="Goeker M."/>
        </authorList>
    </citation>
    <scope>NUCLEOTIDE SEQUENCE [LARGE SCALE GENOMIC DNA]</scope>
    <source>
        <strain evidence="1 2">DSM 100044</strain>
    </source>
</reference>
<organism evidence="1 2">
    <name type="scientific">Sphingomonas aerophila</name>
    <dbReference type="NCBI Taxonomy" id="1344948"/>
    <lineage>
        <taxon>Bacteria</taxon>
        <taxon>Pseudomonadati</taxon>
        <taxon>Pseudomonadota</taxon>
        <taxon>Alphaproteobacteria</taxon>
        <taxon>Sphingomonadales</taxon>
        <taxon>Sphingomonadaceae</taxon>
        <taxon>Sphingomonas</taxon>
    </lineage>
</organism>
<protein>
    <submittedName>
        <fullName evidence="1">Uncharacterized protein</fullName>
    </submittedName>
</protein>
<accession>A0A7W9BAL8</accession>